<dbReference type="AlphaFoldDB" id="A0AAF0FBQ6"/>
<dbReference type="Proteomes" id="UP001214628">
    <property type="component" value="Chromosome 4"/>
</dbReference>
<comment type="similarity">
    <text evidence="1">Belongs to the UPF0538 family.</text>
</comment>
<dbReference type="InterPro" id="IPR018794">
    <property type="entry name" value="UPF0538"/>
</dbReference>
<evidence type="ECO:0000313" key="2">
    <source>
        <dbReference type="EMBL" id="WFD44387.1"/>
    </source>
</evidence>
<sequence length="137" mass="15571">MSQADGRTEGYNLHAYRPQSEFLDNTETHHARPLTDAVITVRVIKSFEYRTMKALVLHVDLTQTNIAQLRERCVDAVRTQAGFKAYRNVANQLDTLKLYTHAHGAKTSNLIINLDHPEWIFANDPKGPCLADLGIRR</sequence>
<evidence type="ECO:0000313" key="3">
    <source>
        <dbReference type="Proteomes" id="UP001214628"/>
    </source>
</evidence>
<dbReference type="PANTHER" id="PTHR18444">
    <property type="entry name" value="UPF0538 FAMILY MEMBER"/>
    <property type="match status" value="1"/>
</dbReference>
<accession>A0AAF0FBQ6</accession>
<dbReference type="EMBL" id="CP118378">
    <property type="protein sequence ID" value="WFD44387.1"/>
    <property type="molecule type" value="Genomic_DNA"/>
</dbReference>
<reference evidence="2" key="1">
    <citation type="submission" date="2023-02" db="EMBL/GenBank/DDBJ databases">
        <title>Mating type loci evolution in Malassezia.</title>
        <authorList>
            <person name="Coelho M.A."/>
        </authorList>
    </citation>
    <scope>NUCLEOTIDE SEQUENCE</scope>
    <source>
        <strain evidence="2">CBS 14136</strain>
    </source>
</reference>
<dbReference type="PANTHER" id="PTHR18444:SF9">
    <property type="entry name" value="UPF0538 PROTEIN C2ORF76"/>
    <property type="match status" value="1"/>
</dbReference>
<name>A0AAF0FBQ6_9BASI</name>
<organism evidence="2 3">
    <name type="scientific">Malassezia psittaci</name>
    <dbReference type="NCBI Taxonomy" id="1821823"/>
    <lineage>
        <taxon>Eukaryota</taxon>
        <taxon>Fungi</taxon>
        <taxon>Dikarya</taxon>
        <taxon>Basidiomycota</taxon>
        <taxon>Ustilaginomycotina</taxon>
        <taxon>Malasseziomycetes</taxon>
        <taxon>Malasseziales</taxon>
        <taxon>Malasseziaceae</taxon>
        <taxon>Malassezia</taxon>
    </lineage>
</organism>
<evidence type="ECO:0000256" key="1">
    <source>
        <dbReference type="ARBA" id="ARBA00007176"/>
    </source>
</evidence>
<proteinExistence type="inferred from homology"/>
<keyword evidence="3" id="KW-1185">Reference proteome</keyword>
<gene>
    <name evidence="2" type="ORF">MPSI1_003055</name>
</gene>
<protein>
    <submittedName>
        <fullName evidence="2">Uncharacterized protein</fullName>
    </submittedName>
</protein>
<dbReference type="Pfam" id="PF10209">
    <property type="entry name" value="DUF2340"/>
    <property type="match status" value="1"/>
</dbReference>